<accession>A0A0A8Z442</accession>
<reference evidence="1" key="1">
    <citation type="submission" date="2014-09" db="EMBL/GenBank/DDBJ databases">
        <authorList>
            <person name="Magalhaes I.L.F."/>
            <person name="Oliveira U."/>
            <person name="Santos F.R."/>
            <person name="Vidigal T.H.D.A."/>
            <person name="Brescovit A.D."/>
            <person name="Santos A.J."/>
        </authorList>
    </citation>
    <scope>NUCLEOTIDE SEQUENCE</scope>
    <source>
        <tissue evidence="1">Shoot tissue taken approximately 20 cm above the soil surface</tissue>
    </source>
</reference>
<sequence>MNRRTYSLYYRIYDV</sequence>
<protein>
    <submittedName>
        <fullName evidence="1">Uncharacterized protein</fullName>
    </submittedName>
</protein>
<dbReference type="EMBL" id="GBRH01266355">
    <property type="protein sequence ID" value="JAD31540.1"/>
    <property type="molecule type" value="Transcribed_RNA"/>
</dbReference>
<proteinExistence type="predicted"/>
<name>A0A0A8Z442_ARUDO</name>
<organism evidence="1">
    <name type="scientific">Arundo donax</name>
    <name type="common">Giant reed</name>
    <name type="synonym">Donax arundinaceus</name>
    <dbReference type="NCBI Taxonomy" id="35708"/>
    <lineage>
        <taxon>Eukaryota</taxon>
        <taxon>Viridiplantae</taxon>
        <taxon>Streptophyta</taxon>
        <taxon>Embryophyta</taxon>
        <taxon>Tracheophyta</taxon>
        <taxon>Spermatophyta</taxon>
        <taxon>Magnoliopsida</taxon>
        <taxon>Liliopsida</taxon>
        <taxon>Poales</taxon>
        <taxon>Poaceae</taxon>
        <taxon>PACMAD clade</taxon>
        <taxon>Arundinoideae</taxon>
        <taxon>Arundineae</taxon>
        <taxon>Arundo</taxon>
    </lineage>
</organism>
<evidence type="ECO:0000313" key="1">
    <source>
        <dbReference type="EMBL" id="JAD31540.1"/>
    </source>
</evidence>
<reference evidence="1" key="2">
    <citation type="journal article" date="2015" name="Data Brief">
        <title>Shoot transcriptome of the giant reed, Arundo donax.</title>
        <authorList>
            <person name="Barrero R.A."/>
            <person name="Guerrero F.D."/>
            <person name="Moolhuijzen P."/>
            <person name="Goolsby J.A."/>
            <person name="Tidwell J."/>
            <person name="Bellgard S.E."/>
            <person name="Bellgard M.I."/>
        </authorList>
    </citation>
    <scope>NUCLEOTIDE SEQUENCE</scope>
    <source>
        <tissue evidence="1">Shoot tissue taken approximately 20 cm above the soil surface</tissue>
    </source>
</reference>